<proteinExistence type="predicted"/>
<dbReference type="Pfam" id="PF02638">
    <property type="entry name" value="GHL10"/>
    <property type="match status" value="1"/>
</dbReference>
<dbReference type="Proteomes" id="UP000885779">
    <property type="component" value="Unassembled WGS sequence"/>
</dbReference>
<dbReference type="NCBIfam" id="TIGR04183">
    <property type="entry name" value="Por_Secre_tail"/>
    <property type="match status" value="1"/>
</dbReference>
<dbReference type="InterPro" id="IPR032812">
    <property type="entry name" value="SbsA_Ig"/>
</dbReference>
<evidence type="ECO:0000259" key="3">
    <source>
        <dbReference type="Pfam" id="PF02638"/>
    </source>
</evidence>
<feature type="domain" description="Secretion system C-terminal sorting" evidence="5">
    <location>
        <begin position="959"/>
        <end position="1033"/>
    </location>
</feature>
<dbReference type="AlphaFoldDB" id="A0A7V4WVJ6"/>
<feature type="chain" id="PRO_5031080908" evidence="2">
    <location>
        <begin position="22"/>
        <end position="1037"/>
    </location>
</feature>
<feature type="domain" description="Glycosyl hydrolase-like 10" evidence="3">
    <location>
        <begin position="26"/>
        <end position="317"/>
    </location>
</feature>
<sequence>MNKTLYFFLSSILFLTTNLSAAGNKEFRGIWVVTWEHINSGLDAEQNKANIRTILDNVKKANMNAVLWQVRQSGTAYYNSSYEPWGKYAGYRNPGYDPLAYAIEQAHQRGIELHAWFNVFNVSDTVSGTIAKEHPDWICTNEDGEFMSKYRSASPGLQAVREYTVNVAMEIVRNYDIDGFHLDYIRWNEYDDDDMKKSVSIQDEIAKMDGMISEEKWDRLYKGTAGKRFIYDVEHPASAGVPAGFDSWDDWRRWSVTEFVRVLHDSIQAVKPWVRLSPAALGRYNWGGWNGYYVVFQDAALWFNEGYIDQLTPMHYHWTTGNEFYGMLKGNCPSCWQQWIQPGIDAKRLYTVGPGSYILDENNIWYRHEEIVNRSRDVGWVGGFQFFSYNSWKKHEYWETAANTFFSERAKIPVSANAMGTVPDNPTIALNKVDSLTYEITVTPPTGLTSKQWMAVYRSQDAQADTSSDEVLEMTFGDSAVTVTDRFNGLQDYNGQYHYFATVMNRYRQESAPSNIEASDPIPSFAPTITETYPAQGEEIPVNDQLIITFSKTIDTSTVSGAVHIVPDAGEININWDSDLKKMTIGFSTYLQFETEYALKLDSVISDVNGRMLDGNNDGVEGDSYVLNFRTLPEDFVPPFVTGSYPPADSLYEDFDVTGTMSIWFNEELNDSTITPEKVVLTTDEQVVETKYLHHVINNRSVITVQAKDELKQITDYRLTIDSTITDTIGNAMGDVFVLDFHTTRLRNKEEQMIDDFSVPAGWWQPTGSGSTVGIDGTVTKWGYTKNVYLPAPNFHKAAYLQYKWKWDNSNPGYLIREYLPPTDNKNTEFDTTYVLQVYLFGDSSLNTFRFCIDEYIGSSWTDHEVSKWITIDWYGWKLVEWKLSDPNSVGSWISSNEELTGSKFRIDSFQFGHEDSVGAVSGKLYFDNFRLVKKTSELVGIEEEGGNIPLTYQLKQNYPNPFNPITSIEYQLAEAGQVFLTVYNILGERVTELVKEYQPAGRYKVFFDGSRLASGTYIYRLQVNGTVLNKKMLLLK</sequence>
<reference evidence="6" key="1">
    <citation type="journal article" date="2020" name="mSystems">
        <title>Genome- and Community-Level Interaction Insights into Carbon Utilization and Element Cycling Functions of Hydrothermarchaeota in Hydrothermal Sediment.</title>
        <authorList>
            <person name="Zhou Z."/>
            <person name="Liu Y."/>
            <person name="Xu W."/>
            <person name="Pan J."/>
            <person name="Luo Z.H."/>
            <person name="Li M."/>
        </authorList>
    </citation>
    <scope>NUCLEOTIDE SEQUENCE [LARGE SCALE GENOMIC DNA]</scope>
    <source>
        <strain evidence="6">HyVt-577</strain>
    </source>
</reference>
<dbReference type="SUPFAM" id="SSF51445">
    <property type="entry name" value="(Trans)glycosidases"/>
    <property type="match status" value="1"/>
</dbReference>
<feature type="signal peptide" evidence="2">
    <location>
        <begin position="1"/>
        <end position="21"/>
    </location>
</feature>
<evidence type="ECO:0000256" key="1">
    <source>
        <dbReference type="ARBA" id="ARBA00022729"/>
    </source>
</evidence>
<name>A0A7V4WVJ6_CALAY</name>
<protein>
    <submittedName>
        <fullName evidence="6">T9SS type A sorting domain-containing protein</fullName>
    </submittedName>
</protein>
<dbReference type="InterPro" id="IPR052177">
    <property type="entry name" value="Divisome_Glycosyl_Hydrolase"/>
</dbReference>
<evidence type="ECO:0000259" key="4">
    <source>
        <dbReference type="Pfam" id="PF13205"/>
    </source>
</evidence>
<dbReference type="InterPro" id="IPR003790">
    <property type="entry name" value="GHL10"/>
</dbReference>
<dbReference type="Pfam" id="PF13205">
    <property type="entry name" value="Big_5"/>
    <property type="match status" value="2"/>
</dbReference>
<feature type="domain" description="SbsA Ig-like" evidence="4">
    <location>
        <begin position="526"/>
        <end position="630"/>
    </location>
</feature>
<dbReference type="PANTHER" id="PTHR43405:SF1">
    <property type="entry name" value="GLYCOSYL HYDROLASE DIGH"/>
    <property type="match status" value="1"/>
</dbReference>
<dbReference type="Gene3D" id="3.20.20.80">
    <property type="entry name" value="Glycosidases"/>
    <property type="match status" value="1"/>
</dbReference>
<evidence type="ECO:0000256" key="2">
    <source>
        <dbReference type="SAM" id="SignalP"/>
    </source>
</evidence>
<gene>
    <name evidence="6" type="ORF">ENK44_07830</name>
</gene>
<evidence type="ECO:0000313" key="6">
    <source>
        <dbReference type="EMBL" id="HGY55592.1"/>
    </source>
</evidence>
<dbReference type="Gene3D" id="2.60.40.4070">
    <property type="match status" value="1"/>
</dbReference>
<dbReference type="Pfam" id="PF18962">
    <property type="entry name" value="Por_Secre_tail"/>
    <property type="match status" value="1"/>
</dbReference>
<organism evidence="6">
    <name type="scientific">Caldithrix abyssi</name>
    <dbReference type="NCBI Taxonomy" id="187145"/>
    <lineage>
        <taxon>Bacteria</taxon>
        <taxon>Pseudomonadati</taxon>
        <taxon>Calditrichota</taxon>
        <taxon>Calditrichia</taxon>
        <taxon>Calditrichales</taxon>
        <taxon>Calditrichaceae</taxon>
        <taxon>Caldithrix</taxon>
    </lineage>
</organism>
<dbReference type="Gene3D" id="2.60.40.1220">
    <property type="match status" value="1"/>
</dbReference>
<keyword evidence="1 2" id="KW-0732">Signal</keyword>
<evidence type="ECO:0000259" key="5">
    <source>
        <dbReference type="Pfam" id="PF18962"/>
    </source>
</evidence>
<dbReference type="InterPro" id="IPR014755">
    <property type="entry name" value="Cu-Rt/internalin_Ig-like"/>
</dbReference>
<dbReference type="PANTHER" id="PTHR43405">
    <property type="entry name" value="GLYCOSYL HYDROLASE DIGH"/>
    <property type="match status" value="1"/>
</dbReference>
<comment type="caution">
    <text evidence="6">The sequence shown here is derived from an EMBL/GenBank/DDBJ whole genome shotgun (WGS) entry which is preliminary data.</text>
</comment>
<accession>A0A7V4WVJ6</accession>
<dbReference type="InterPro" id="IPR026444">
    <property type="entry name" value="Secre_tail"/>
</dbReference>
<feature type="domain" description="SbsA Ig-like" evidence="4">
    <location>
        <begin position="637"/>
        <end position="743"/>
    </location>
</feature>
<dbReference type="InterPro" id="IPR017853">
    <property type="entry name" value="GH"/>
</dbReference>
<dbReference type="EMBL" id="DRQG01000072">
    <property type="protein sequence ID" value="HGY55592.1"/>
    <property type="molecule type" value="Genomic_DNA"/>
</dbReference>